<dbReference type="Gene3D" id="3.40.250.10">
    <property type="entry name" value="Rhodanese-like domain"/>
    <property type="match status" value="1"/>
</dbReference>
<organism evidence="3">
    <name type="scientific">uncultured bacterium 9F08</name>
    <dbReference type="NCBI Taxonomy" id="697051"/>
    <lineage>
        <taxon>Bacteria</taxon>
        <taxon>environmental samples</taxon>
    </lineage>
</organism>
<protein>
    <submittedName>
        <fullName evidence="3">Rhodanese-like protein</fullName>
    </submittedName>
</protein>
<dbReference type="SUPFAM" id="SSF52821">
    <property type="entry name" value="Rhodanese/Cell cycle control phosphatase"/>
    <property type="match status" value="1"/>
</dbReference>
<feature type="chain" id="PRO_5003039369" evidence="1">
    <location>
        <begin position="26"/>
        <end position="217"/>
    </location>
</feature>
<evidence type="ECO:0000313" key="3">
    <source>
        <dbReference type="EMBL" id="ADB12533.1"/>
    </source>
</evidence>
<reference evidence="3" key="1">
    <citation type="submission" date="2009-11" db="EMBL/GenBank/DDBJ databases">
        <authorList>
            <person name="Rhee S.-K."/>
            <person name="Park S.-J."/>
        </authorList>
    </citation>
    <scope>NUCLEOTIDE SEQUENCE</scope>
</reference>
<feature type="domain" description="Rhodanese" evidence="2">
    <location>
        <begin position="103"/>
        <end position="217"/>
    </location>
</feature>
<sequence>MKIKKLITSTALMACLSFTAATASAADVAVKITPDMTHAMVMHHDKHTQIMRNQDQKNKVNPAFAKTSRKCPPFCIKPMELGHGVETLGELEVIDYAVKMSQGDDSIILVDNRTPDWVARGTIPGAINIPFTKMSRAKGADALTIAETLETLGAKETGNGWDFSNAKTAVFFCNGMWCGQSPAGISGLLAEGYPGDKIKWYRGGMQSWEILGLSTVK</sequence>
<evidence type="ECO:0000259" key="2">
    <source>
        <dbReference type="PROSITE" id="PS50206"/>
    </source>
</evidence>
<dbReference type="SMART" id="SM00450">
    <property type="entry name" value="RHOD"/>
    <property type="match status" value="1"/>
</dbReference>
<dbReference type="InterPro" id="IPR001763">
    <property type="entry name" value="Rhodanese-like_dom"/>
</dbReference>
<accession>D2XIS3</accession>
<dbReference type="AlphaFoldDB" id="D2XIS3"/>
<dbReference type="Pfam" id="PF00581">
    <property type="entry name" value="Rhodanese"/>
    <property type="match status" value="1"/>
</dbReference>
<feature type="signal peptide" evidence="1">
    <location>
        <begin position="1"/>
        <end position="25"/>
    </location>
</feature>
<name>D2XIS3_9BACT</name>
<dbReference type="EMBL" id="GU177851">
    <property type="protein sequence ID" value="ADB12533.1"/>
    <property type="molecule type" value="Genomic_DNA"/>
</dbReference>
<dbReference type="InterPro" id="IPR036873">
    <property type="entry name" value="Rhodanese-like_dom_sf"/>
</dbReference>
<dbReference type="PROSITE" id="PS50206">
    <property type="entry name" value="RHODANESE_3"/>
    <property type="match status" value="1"/>
</dbReference>
<reference evidence="3" key="2">
    <citation type="journal article" date="2010" name="J. Microbiol.">
        <title>Metagenomic assessment of a sulfur-oxidizing enrichment culture derived from marine sediment.</title>
        <authorList>
            <person name="Jung M.Y."/>
            <person name="Pham V."/>
            <person name="Park S.J."/>
            <person name="Kim S.J."/>
            <person name="Chae J.C."/>
            <person name="Roh Y."/>
            <person name="Rhee S.K."/>
        </authorList>
    </citation>
    <scope>NUCLEOTIDE SEQUENCE</scope>
</reference>
<proteinExistence type="predicted"/>
<dbReference type="CDD" id="cd00158">
    <property type="entry name" value="RHOD"/>
    <property type="match status" value="1"/>
</dbReference>
<keyword evidence="1" id="KW-0732">Signal</keyword>
<evidence type="ECO:0000256" key="1">
    <source>
        <dbReference type="SAM" id="SignalP"/>
    </source>
</evidence>